<dbReference type="Pfam" id="PF03717">
    <property type="entry name" value="PBP_dimer"/>
    <property type="match status" value="1"/>
</dbReference>
<gene>
    <name evidence="5" type="ORF">A2851_01585</name>
</gene>
<evidence type="ECO:0000259" key="3">
    <source>
        <dbReference type="Pfam" id="PF00905"/>
    </source>
</evidence>
<dbReference type="GO" id="GO:0005886">
    <property type="term" value="C:plasma membrane"/>
    <property type="evidence" value="ECO:0007669"/>
    <property type="project" value="TreeGrafter"/>
</dbReference>
<evidence type="ECO:0008006" key="7">
    <source>
        <dbReference type="Google" id="ProtNLM"/>
    </source>
</evidence>
<dbReference type="Pfam" id="PF00905">
    <property type="entry name" value="Transpeptidase"/>
    <property type="match status" value="1"/>
</dbReference>
<comment type="caution">
    <text evidence="5">The sequence shown here is derived from an EMBL/GenBank/DDBJ whole genome shotgun (WGS) entry which is preliminary data.</text>
</comment>
<dbReference type="GO" id="GO:0071555">
    <property type="term" value="P:cell wall organization"/>
    <property type="evidence" value="ECO:0007669"/>
    <property type="project" value="TreeGrafter"/>
</dbReference>
<protein>
    <recommendedName>
        <fullName evidence="7">Penicillin-binding protein transpeptidase domain-containing protein</fullName>
    </recommendedName>
</protein>
<dbReference type="Gene3D" id="3.30.450.330">
    <property type="match status" value="1"/>
</dbReference>
<accession>A0A1F6CTU3</accession>
<sequence>MRSRFILRTRILAGCFVLVALLLLGRLYFVQIVHGAQYQRDATAQYVEPGQDTESRGSIFFTAKDGELVAAAVMQTGYKIAIVPSEITDSLRTFDLINAALPIDRERYLKSVMKKDDSWEEIAFRVSDDAAAKIRVHKLPGVRLVQDQWRFYPAHELAAQAIGFVGFKGDTKTGVYGLEKSWQDTLAQTSSGRYVNPFAEIFTNLQAAVSSDPASHEGSIITSIEPQVQSQLETTLESVMKTYTPRFAGGIVMDPHTGEIVAMATRPGFDPNTYNTVTDQSVFSNSLVEGRYELGSIMKPLTMAAGIDSGAITARSVYDDTGCITVSTYKICNFDLKARGVIPMQEVLSQSLNLGAAFVATKTGYPTFTKYMKAYGFGQKTGIDLPNEVTGDLSPLGNGQKPAINYDTAAFGQGVSVSPIEMIRALGALANQGVLPNPHVVTAIKYASGITRSIDPGQGPRVLAATTSETVTNMLIKVFDEGLLGGELKMEHYSFAAKTGTAQIPMPGGGYYPGEQYLHSFFGYFPAHDPKFIVFLYAFRPQGQKYASATLAHPFMDIAKYLINYYNIPPDR</sequence>
<organism evidence="5 6">
    <name type="scientific">Candidatus Kaiserbacteria bacterium RIFCSPHIGHO2_01_FULL_53_29</name>
    <dbReference type="NCBI Taxonomy" id="1798480"/>
    <lineage>
        <taxon>Bacteria</taxon>
        <taxon>Candidatus Kaiseribacteriota</taxon>
    </lineage>
</organism>
<dbReference type="InterPro" id="IPR012338">
    <property type="entry name" value="Beta-lactam/transpept-like"/>
</dbReference>
<evidence type="ECO:0000256" key="2">
    <source>
        <dbReference type="ARBA" id="ARBA00023136"/>
    </source>
</evidence>
<proteinExistence type="predicted"/>
<dbReference type="AlphaFoldDB" id="A0A1F6CTU3"/>
<dbReference type="Proteomes" id="UP000176863">
    <property type="component" value="Unassembled WGS sequence"/>
</dbReference>
<dbReference type="EMBL" id="MFKT01000027">
    <property type="protein sequence ID" value="OGG52555.1"/>
    <property type="molecule type" value="Genomic_DNA"/>
</dbReference>
<dbReference type="Gene3D" id="3.40.710.10">
    <property type="entry name" value="DD-peptidase/beta-lactamase superfamily"/>
    <property type="match status" value="1"/>
</dbReference>
<feature type="domain" description="Penicillin-binding protein dimerisation" evidence="4">
    <location>
        <begin position="56"/>
        <end position="188"/>
    </location>
</feature>
<dbReference type="SUPFAM" id="SSF56601">
    <property type="entry name" value="beta-lactamase/transpeptidase-like"/>
    <property type="match status" value="1"/>
</dbReference>
<reference evidence="5 6" key="1">
    <citation type="journal article" date="2016" name="Nat. Commun.">
        <title>Thousands of microbial genomes shed light on interconnected biogeochemical processes in an aquifer system.</title>
        <authorList>
            <person name="Anantharaman K."/>
            <person name="Brown C.T."/>
            <person name="Hug L.A."/>
            <person name="Sharon I."/>
            <person name="Castelle C.J."/>
            <person name="Probst A.J."/>
            <person name="Thomas B.C."/>
            <person name="Singh A."/>
            <person name="Wilkins M.J."/>
            <person name="Karaoz U."/>
            <person name="Brodie E.L."/>
            <person name="Williams K.H."/>
            <person name="Hubbard S.S."/>
            <person name="Banfield J.F."/>
        </authorList>
    </citation>
    <scope>NUCLEOTIDE SEQUENCE [LARGE SCALE GENOMIC DNA]</scope>
</reference>
<keyword evidence="2" id="KW-0472">Membrane</keyword>
<dbReference type="PANTHER" id="PTHR30627:SF1">
    <property type="entry name" value="PEPTIDOGLYCAN D,D-TRANSPEPTIDASE FTSI"/>
    <property type="match status" value="1"/>
</dbReference>
<dbReference type="InterPro" id="IPR005311">
    <property type="entry name" value="PBP_dimer"/>
</dbReference>
<name>A0A1F6CTU3_9BACT</name>
<evidence type="ECO:0000259" key="4">
    <source>
        <dbReference type="Pfam" id="PF03717"/>
    </source>
</evidence>
<dbReference type="STRING" id="1798480.A2851_01585"/>
<dbReference type="Gene3D" id="3.90.1310.10">
    <property type="entry name" value="Penicillin-binding protein 2a (Domain 2)"/>
    <property type="match status" value="1"/>
</dbReference>
<comment type="subcellular location">
    <subcellularLocation>
        <location evidence="1">Membrane</location>
    </subcellularLocation>
</comment>
<dbReference type="PANTHER" id="PTHR30627">
    <property type="entry name" value="PEPTIDOGLYCAN D,D-TRANSPEPTIDASE"/>
    <property type="match status" value="1"/>
</dbReference>
<dbReference type="InterPro" id="IPR001460">
    <property type="entry name" value="PCN-bd_Tpept"/>
</dbReference>
<feature type="domain" description="Penicillin-binding protein transpeptidase" evidence="3">
    <location>
        <begin position="251"/>
        <end position="553"/>
    </location>
</feature>
<evidence type="ECO:0000313" key="6">
    <source>
        <dbReference type="Proteomes" id="UP000176863"/>
    </source>
</evidence>
<dbReference type="GO" id="GO:0008658">
    <property type="term" value="F:penicillin binding"/>
    <property type="evidence" value="ECO:0007669"/>
    <property type="project" value="InterPro"/>
</dbReference>
<evidence type="ECO:0000256" key="1">
    <source>
        <dbReference type="ARBA" id="ARBA00004370"/>
    </source>
</evidence>
<dbReference type="InterPro" id="IPR050515">
    <property type="entry name" value="Beta-lactam/transpept"/>
</dbReference>
<dbReference type="SUPFAM" id="SSF56519">
    <property type="entry name" value="Penicillin binding protein dimerisation domain"/>
    <property type="match status" value="1"/>
</dbReference>
<evidence type="ECO:0000313" key="5">
    <source>
        <dbReference type="EMBL" id="OGG52555.1"/>
    </source>
</evidence>
<dbReference type="InterPro" id="IPR036138">
    <property type="entry name" value="PBP_dimer_sf"/>
</dbReference>